<organism evidence="1 2">
    <name type="scientific">Psilocybe cf. subviscida</name>
    <dbReference type="NCBI Taxonomy" id="2480587"/>
    <lineage>
        <taxon>Eukaryota</taxon>
        <taxon>Fungi</taxon>
        <taxon>Dikarya</taxon>
        <taxon>Basidiomycota</taxon>
        <taxon>Agaricomycotina</taxon>
        <taxon>Agaricomycetes</taxon>
        <taxon>Agaricomycetidae</taxon>
        <taxon>Agaricales</taxon>
        <taxon>Agaricineae</taxon>
        <taxon>Strophariaceae</taxon>
        <taxon>Psilocybe</taxon>
    </lineage>
</organism>
<reference evidence="1 2" key="1">
    <citation type="journal article" date="2020" name="ISME J.">
        <title>Uncovering the hidden diversity of litter-decomposition mechanisms in mushroom-forming fungi.</title>
        <authorList>
            <person name="Floudas D."/>
            <person name="Bentzer J."/>
            <person name="Ahren D."/>
            <person name="Johansson T."/>
            <person name="Persson P."/>
            <person name="Tunlid A."/>
        </authorList>
    </citation>
    <scope>NUCLEOTIDE SEQUENCE [LARGE SCALE GENOMIC DNA]</scope>
    <source>
        <strain evidence="1 2">CBS 101986</strain>
    </source>
</reference>
<dbReference type="AlphaFoldDB" id="A0A8H5BC96"/>
<comment type="caution">
    <text evidence="1">The sequence shown here is derived from an EMBL/GenBank/DDBJ whole genome shotgun (WGS) entry which is preliminary data.</text>
</comment>
<proteinExistence type="predicted"/>
<protein>
    <submittedName>
        <fullName evidence="1">Uncharacterized protein</fullName>
    </submittedName>
</protein>
<accession>A0A8H5BC96</accession>
<sequence length="224" mass="25188">MTALSKKASSLEEPQAEKYWISMLKNTSSSLLSQTYSFSRMNALYAIIRGAWTSAPPSQLRRHSGTILSYFSSDSGLRTEMQMLLNAQAVMSASLYAWFHPVKPGYLTVWPWRLNISRQQTPGAANVADKLAAMNEYRGFLDKTLPKVEALQPPALRDLANMVTWLPTNTIAGKLTREALELIQTQGPNLEEEKLASLRALMDNHGFTRVIEVLSNMVVLKRRR</sequence>
<gene>
    <name evidence="1" type="ORF">D9619_008849</name>
</gene>
<keyword evidence="2" id="KW-1185">Reference proteome</keyword>
<dbReference type="Proteomes" id="UP000567179">
    <property type="component" value="Unassembled WGS sequence"/>
</dbReference>
<evidence type="ECO:0000313" key="1">
    <source>
        <dbReference type="EMBL" id="KAF5319567.1"/>
    </source>
</evidence>
<evidence type="ECO:0000313" key="2">
    <source>
        <dbReference type="Proteomes" id="UP000567179"/>
    </source>
</evidence>
<dbReference type="EMBL" id="JAACJJ010000029">
    <property type="protein sequence ID" value="KAF5319567.1"/>
    <property type="molecule type" value="Genomic_DNA"/>
</dbReference>
<name>A0A8H5BC96_9AGAR</name>